<sequence>MLAGCRSLTAIWEHTTDLTGADLRSLGLEEGQALPSESTIRRVLQDLDPADLDAHLMTWFYTRTGTINGRTVIAVDGKTMRAARRGEDPAPHLLAALDHATGAVLTQERVAGKSNEIPALRVLLEPLDLDGVVVTADAMHTQVDTARWITRRGGHYVFTVKGNQKTLRRTLKALPWKDVPSISSVERCHGRWVRRTVKALEAPKWVDFPAAAQVVQIRRTRTVKGRKRVEVVYLICSLPMTDAQPEAVAAWVRGHWGIENRLHWIRDVVFDEDRHQLSTRNGPEIMAALRNLAISLIRLFLGPGVSIASTTRSLSRRPKRAISLQTQPTP</sequence>
<dbReference type="NCBIfam" id="NF033564">
    <property type="entry name" value="transpos_ISAs1"/>
    <property type="match status" value="1"/>
</dbReference>
<dbReference type="Pfam" id="PF01609">
    <property type="entry name" value="DDE_Tnp_1"/>
    <property type="match status" value="1"/>
</dbReference>
<dbReference type="RefSeq" id="WP_232023198.1">
    <property type="nucleotide sequence ID" value="NZ_LR134477.1"/>
</dbReference>
<dbReference type="PANTHER" id="PTHR30298:SF0">
    <property type="entry name" value="PROTEIN YBFL-RELATED"/>
    <property type="match status" value="1"/>
</dbReference>
<dbReference type="InterPro" id="IPR047647">
    <property type="entry name" value="ISAs1_transpos"/>
</dbReference>
<organism evidence="2 3">
    <name type="scientific">Actinomyces viscosus</name>
    <dbReference type="NCBI Taxonomy" id="1656"/>
    <lineage>
        <taxon>Bacteria</taxon>
        <taxon>Bacillati</taxon>
        <taxon>Actinomycetota</taxon>
        <taxon>Actinomycetes</taxon>
        <taxon>Actinomycetales</taxon>
        <taxon>Actinomycetaceae</taxon>
        <taxon>Actinomyces</taxon>
    </lineage>
</organism>
<evidence type="ECO:0000259" key="1">
    <source>
        <dbReference type="Pfam" id="PF01609"/>
    </source>
</evidence>
<feature type="domain" description="Transposase IS4-like" evidence="1">
    <location>
        <begin position="69"/>
        <end position="295"/>
    </location>
</feature>
<dbReference type="SUPFAM" id="SSF53098">
    <property type="entry name" value="Ribonuclease H-like"/>
    <property type="match status" value="1"/>
</dbReference>
<dbReference type="AlphaFoldDB" id="A0A3S4VIG0"/>
<dbReference type="InterPro" id="IPR051698">
    <property type="entry name" value="Transposase_11-like"/>
</dbReference>
<name>A0A3S4VIG0_ACTVI</name>
<gene>
    <name evidence="2" type="ORF">NCTC10951_00618</name>
</gene>
<dbReference type="InterPro" id="IPR012337">
    <property type="entry name" value="RNaseH-like_sf"/>
</dbReference>
<accession>A0A3S4VIG0</accession>
<dbReference type="EMBL" id="LR134477">
    <property type="protein sequence ID" value="VEI14747.1"/>
    <property type="molecule type" value="Genomic_DNA"/>
</dbReference>
<dbReference type="GO" id="GO:0006313">
    <property type="term" value="P:DNA transposition"/>
    <property type="evidence" value="ECO:0007669"/>
    <property type="project" value="InterPro"/>
</dbReference>
<dbReference type="InterPro" id="IPR002559">
    <property type="entry name" value="Transposase_11"/>
</dbReference>
<dbReference type="KEGG" id="avc:NCTC10951_00618"/>
<evidence type="ECO:0000313" key="3">
    <source>
        <dbReference type="Proteomes" id="UP000268658"/>
    </source>
</evidence>
<evidence type="ECO:0000313" key="2">
    <source>
        <dbReference type="EMBL" id="VEI14747.1"/>
    </source>
</evidence>
<dbReference type="PANTHER" id="PTHR30298">
    <property type="entry name" value="H REPEAT-ASSOCIATED PREDICTED TRANSPOSASE"/>
    <property type="match status" value="1"/>
</dbReference>
<dbReference type="GO" id="GO:0004803">
    <property type="term" value="F:transposase activity"/>
    <property type="evidence" value="ECO:0007669"/>
    <property type="project" value="InterPro"/>
</dbReference>
<proteinExistence type="predicted"/>
<reference evidence="2 3" key="1">
    <citation type="submission" date="2018-12" db="EMBL/GenBank/DDBJ databases">
        <authorList>
            <consortium name="Pathogen Informatics"/>
        </authorList>
    </citation>
    <scope>NUCLEOTIDE SEQUENCE [LARGE SCALE GENOMIC DNA]</scope>
    <source>
        <strain evidence="2 3">NCTC10951</strain>
    </source>
</reference>
<dbReference type="Proteomes" id="UP000268658">
    <property type="component" value="Chromosome"/>
</dbReference>
<dbReference type="GO" id="GO:0003677">
    <property type="term" value="F:DNA binding"/>
    <property type="evidence" value="ECO:0007669"/>
    <property type="project" value="InterPro"/>
</dbReference>
<protein>
    <submittedName>
        <fullName evidence="2">Transposase</fullName>
    </submittedName>
</protein>